<evidence type="ECO:0000313" key="14">
    <source>
        <dbReference type="Proteomes" id="UP001163046"/>
    </source>
</evidence>
<evidence type="ECO:0000256" key="1">
    <source>
        <dbReference type="ARBA" id="ARBA00004604"/>
    </source>
</evidence>
<dbReference type="FunFam" id="3.40.50.300:FF:000105">
    <property type="entry name" value="BMS1 ribosome biogenesis factor"/>
    <property type="match status" value="1"/>
</dbReference>
<dbReference type="GO" id="GO:0005524">
    <property type="term" value="F:ATP binding"/>
    <property type="evidence" value="ECO:0007669"/>
    <property type="project" value="UniProtKB-KW"/>
</dbReference>
<dbReference type="EMBL" id="MU827354">
    <property type="protein sequence ID" value="KAJ7351822.1"/>
    <property type="molecule type" value="Genomic_DNA"/>
</dbReference>
<dbReference type="Gene3D" id="3.40.50.300">
    <property type="entry name" value="P-loop containing nucleotide triphosphate hydrolases"/>
    <property type="match status" value="2"/>
</dbReference>
<accession>A0A9W9YIM9</accession>
<evidence type="ECO:0000259" key="12">
    <source>
        <dbReference type="PROSITE" id="PS51714"/>
    </source>
</evidence>
<evidence type="ECO:0000256" key="3">
    <source>
        <dbReference type="ARBA" id="ARBA00022553"/>
    </source>
</evidence>
<dbReference type="AlphaFoldDB" id="A0A9W9YIM9"/>
<keyword evidence="5 13" id="KW-0378">Hydrolase</keyword>
<name>A0A9W9YIM9_9CNID</name>
<evidence type="ECO:0000313" key="13">
    <source>
        <dbReference type="EMBL" id="KAJ7351822.1"/>
    </source>
</evidence>
<evidence type="ECO:0000256" key="8">
    <source>
        <dbReference type="ARBA" id="ARBA00023242"/>
    </source>
</evidence>
<reference evidence="13" key="1">
    <citation type="submission" date="2023-01" db="EMBL/GenBank/DDBJ databases">
        <title>Genome assembly of the deep-sea coral Lophelia pertusa.</title>
        <authorList>
            <person name="Herrera S."/>
            <person name="Cordes E."/>
        </authorList>
    </citation>
    <scope>NUCLEOTIDE SEQUENCE</scope>
    <source>
        <strain evidence="13">USNM1676648</strain>
        <tissue evidence="13">Polyp</tissue>
    </source>
</reference>
<evidence type="ECO:0000256" key="9">
    <source>
        <dbReference type="ARBA" id="ARBA00049117"/>
    </source>
</evidence>
<dbReference type="InterPro" id="IPR030387">
    <property type="entry name" value="G_Bms1/Tsr1_dom"/>
</dbReference>
<gene>
    <name evidence="13" type="primary">BMS1_4</name>
    <name evidence="13" type="ORF">OS493_035304</name>
</gene>
<dbReference type="GO" id="GO:0005525">
    <property type="term" value="F:GTP binding"/>
    <property type="evidence" value="ECO:0007669"/>
    <property type="project" value="UniProtKB-KW"/>
</dbReference>
<feature type="region of interest" description="Disordered" evidence="11">
    <location>
        <begin position="1"/>
        <end position="37"/>
    </location>
</feature>
<proteinExistence type="inferred from homology"/>
<evidence type="ECO:0000256" key="4">
    <source>
        <dbReference type="ARBA" id="ARBA00022741"/>
    </source>
</evidence>
<dbReference type="GO" id="GO:0003924">
    <property type="term" value="F:GTPase activity"/>
    <property type="evidence" value="ECO:0007669"/>
    <property type="project" value="TreeGrafter"/>
</dbReference>
<dbReference type="PROSITE" id="PS51714">
    <property type="entry name" value="G_BMS1"/>
    <property type="match status" value="1"/>
</dbReference>
<evidence type="ECO:0000256" key="10">
    <source>
        <dbReference type="ARBA" id="ARBA00061391"/>
    </source>
</evidence>
<evidence type="ECO:0000256" key="5">
    <source>
        <dbReference type="ARBA" id="ARBA00022801"/>
    </source>
</evidence>
<dbReference type="GO" id="GO:0000462">
    <property type="term" value="P:maturation of SSU-rRNA from tricistronic rRNA transcript (SSU-rRNA, 5.8S rRNA, LSU-rRNA)"/>
    <property type="evidence" value="ECO:0007669"/>
    <property type="project" value="TreeGrafter"/>
</dbReference>
<keyword evidence="4" id="KW-0547">Nucleotide-binding</keyword>
<evidence type="ECO:0000256" key="6">
    <source>
        <dbReference type="ARBA" id="ARBA00022840"/>
    </source>
</evidence>
<comment type="catalytic activity">
    <reaction evidence="9">
        <text>GTP + H2O = GDP + phosphate + H(+)</text>
        <dbReference type="Rhea" id="RHEA:19669"/>
        <dbReference type="ChEBI" id="CHEBI:15377"/>
        <dbReference type="ChEBI" id="CHEBI:15378"/>
        <dbReference type="ChEBI" id="CHEBI:37565"/>
        <dbReference type="ChEBI" id="CHEBI:43474"/>
        <dbReference type="ChEBI" id="CHEBI:58189"/>
    </reaction>
    <physiologicalReaction direction="left-to-right" evidence="9">
        <dbReference type="Rhea" id="RHEA:19670"/>
    </physiologicalReaction>
</comment>
<keyword evidence="2" id="KW-0690">Ribosome biogenesis</keyword>
<dbReference type="GO" id="GO:0032040">
    <property type="term" value="C:small-subunit processome"/>
    <property type="evidence" value="ECO:0007669"/>
    <property type="project" value="UniProtKB-ARBA"/>
</dbReference>
<dbReference type="GO" id="GO:0000479">
    <property type="term" value="P:endonucleolytic cleavage of tricistronic rRNA transcript (SSU-rRNA, 5.8S rRNA, LSU-rRNA)"/>
    <property type="evidence" value="ECO:0007669"/>
    <property type="project" value="TreeGrafter"/>
</dbReference>
<keyword evidence="3" id="KW-0597">Phosphoprotein</keyword>
<dbReference type="PANTHER" id="PTHR12858">
    <property type="entry name" value="RIBOSOME BIOGENESIS PROTEIN"/>
    <property type="match status" value="1"/>
</dbReference>
<comment type="caution">
    <text evidence="13">The sequence shown here is derived from an EMBL/GenBank/DDBJ whole genome shotgun (WGS) entry which is preliminary data.</text>
</comment>
<keyword evidence="6" id="KW-0067">ATP-binding</keyword>
<protein>
    <submittedName>
        <fullName evidence="13">Glycoside hydrolase 2 (Mannanase, beta-galactosidase)</fullName>
    </submittedName>
</protein>
<feature type="domain" description="Bms1-type G" evidence="12">
    <location>
        <begin position="73"/>
        <end position="232"/>
    </location>
</feature>
<comment type="similarity">
    <text evidence="10">Belongs to the TRAFAC class translation factor GTPase superfamily. Bms1-like GTPase family. BMS1 subfamily.</text>
</comment>
<dbReference type="InterPro" id="IPR027417">
    <property type="entry name" value="P-loop_NTPase"/>
</dbReference>
<dbReference type="Proteomes" id="UP001163046">
    <property type="component" value="Unassembled WGS sequence"/>
</dbReference>
<dbReference type="GO" id="GO:0030686">
    <property type="term" value="C:90S preribosome"/>
    <property type="evidence" value="ECO:0007669"/>
    <property type="project" value="TreeGrafter"/>
</dbReference>
<evidence type="ECO:0000256" key="11">
    <source>
        <dbReference type="SAM" id="MobiDB-lite"/>
    </source>
</evidence>
<dbReference type="Pfam" id="PF22298">
    <property type="entry name" value="Tsr1_G-like"/>
    <property type="match status" value="1"/>
</dbReference>
<evidence type="ECO:0000256" key="2">
    <source>
        <dbReference type="ARBA" id="ARBA00022517"/>
    </source>
</evidence>
<feature type="compositionally biased region" description="Basic and acidic residues" evidence="11">
    <location>
        <begin position="1"/>
        <end position="17"/>
    </location>
</feature>
<dbReference type="InterPro" id="IPR039761">
    <property type="entry name" value="Bms1/Tsr1"/>
</dbReference>
<keyword evidence="7" id="KW-0342">GTP-binding</keyword>
<keyword evidence="14" id="KW-1185">Reference proteome</keyword>
<dbReference type="SUPFAM" id="SSF52540">
    <property type="entry name" value="P-loop containing nucleoside triphosphate hydrolases"/>
    <property type="match status" value="1"/>
</dbReference>
<organism evidence="13 14">
    <name type="scientific">Desmophyllum pertusum</name>
    <dbReference type="NCBI Taxonomy" id="174260"/>
    <lineage>
        <taxon>Eukaryota</taxon>
        <taxon>Metazoa</taxon>
        <taxon>Cnidaria</taxon>
        <taxon>Anthozoa</taxon>
        <taxon>Hexacorallia</taxon>
        <taxon>Scleractinia</taxon>
        <taxon>Caryophylliina</taxon>
        <taxon>Caryophylliidae</taxon>
        <taxon>Desmophyllum</taxon>
    </lineage>
</organism>
<keyword evidence="8" id="KW-0539">Nucleus</keyword>
<dbReference type="GO" id="GO:0005654">
    <property type="term" value="C:nucleoplasm"/>
    <property type="evidence" value="ECO:0007669"/>
    <property type="project" value="UniProtKB-ARBA"/>
</dbReference>
<evidence type="ECO:0000256" key="7">
    <source>
        <dbReference type="ARBA" id="ARBA00023134"/>
    </source>
</evidence>
<dbReference type="PANTHER" id="PTHR12858:SF2">
    <property type="entry name" value="RIBOSOME BIOGENESIS PROTEIN BMS1 HOMOLOG"/>
    <property type="match status" value="1"/>
</dbReference>
<dbReference type="OrthoDB" id="5985400at2759"/>
<comment type="subcellular location">
    <subcellularLocation>
        <location evidence="1">Nucleus</location>
        <location evidence="1">Nucleolus</location>
    </subcellularLocation>
</comment>
<sequence length="232" mass="26498">MADAEKAVQRRRIEKDKLKNKKHSPDDASAQRNPKAFAFKSAVRAARQFRRKQDVETKRHHEPVVDRTPLEPPPYIIAVVGPPKVGKTTLINSILKNFTRQQLSDVKGPITIVSGKKDVSLCLNATNDINSMIDVAKIADLVLLLIDASFGFEMEIFEFLNICQVHGFPKIMGVLTHLDLLKNNKALKKTKKRLKTRFWTEVYQGAKLFYLSGLFMVHIPKSRFTIWEDLFL</sequence>
<dbReference type="GO" id="GO:0034511">
    <property type="term" value="F:U3 snoRNA binding"/>
    <property type="evidence" value="ECO:0007669"/>
    <property type="project" value="TreeGrafter"/>
</dbReference>